<evidence type="ECO:0000313" key="3">
    <source>
        <dbReference type="EMBL" id="MBR7834701.1"/>
    </source>
</evidence>
<dbReference type="Proteomes" id="UP000675781">
    <property type="component" value="Unassembled WGS sequence"/>
</dbReference>
<dbReference type="SUPFAM" id="SSF53067">
    <property type="entry name" value="Actin-like ATPase domain"/>
    <property type="match status" value="1"/>
</dbReference>
<reference evidence="3" key="1">
    <citation type="submission" date="2021-04" db="EMBL/GenBank/DDBJ databases">
        <title>Genome based classification of Actinospica acidithermotolerans sp. nov., an actinobacterium isolated from an Indonesian hot spring.</title>
        <authorList>
            <person name="Kusuma A.B."/>
            <person name="Putra K.E."/>
            <person name="Nafisah S."/>
            <person name="Loh J."/>
            <person name="Nouioui I."/>
            <person name="Goodfellow M."/>
        </authorList>
    </citation>
    <scope>NUCLEOTIDE SEQUENCE</scope>
    <source>
        <strain evidence="3">CSCA 57</strain>
    </source>
</reference>
<sequence length="425" mass="44358">MRPSDDCYLRLVYAADRGVWNATQDPESPINLASLGRVRVLRALTDRPALSRADLVQCTGLARATVGSVIDDLIAAGLVRKTTEPLAAAARTGRPPQLLSLEPRAGYAAGLDVGHDHVRAILTDLVGTTLWDESLALSVDGDPRHTLDTAVELIDRAVRETGVPRERVLGLGFGIACPVDVHGELHADGIMRGWVGLRPTDELAARTGLAVRLVNDANAGLLAERRFGAAHSCANVVYLRLSAGIGAGIVCDGRVLTGSGGFAGELGHVTVDPRGSVCRCGNRGCLETVASPPAIAALLARSWDRTVSPAELTELIQAGDRGALRAIEDAGTAVGHALAYTVMLLNPELIVIGGDLVVAGAALLDPMRRALTRNTVYSHTGRLRIVASTLGDSAGVRGAAALVLDAVPERLGLEPLEPLSPLPPA</sequence>
<dbReference type="Gene3D" id="1.10.10.10">
    <property type="entry name" value="Winged helix-like DNA-binding domain superfamily/Winged helix DNA-binding domain"/>
    <property type="match status" value="1"/>
</dbReference>
<dbReference type="PROSITE" id="PS01125">
    <property type="entry name" value="ROK"/>
    <property type="match status" value="1"/>
</dbReference>
<comment type="caution">
    <text evidence="3">The sequence shown here is derived from an EMBL/GenBank/DDBJ whole genome shotgun (WGS) entry which is preliminary data.</text>
</comment>
<dbReference type="InterPro" id="IPR036390">
    <property type="entry name" value="WH_DNA-bd_sf"/>
</dbReference>
<dbReference type="InterPro" id="IPR049874">
    <property type="entry name" value="ROK_cs"/>
</dbReference>
<dbReference type="InterPro" id="IPR036388">
    <property type="entry name" value="WH-like_DNA-bd_sf"/>
</dbReference>
<dbReference type="PANTHER" id="PTHR18964">
    <property type="entry name" value="ROK (REPRESSOR, ORF, KINASE) FAMILY"/>
    <property type="match status" value="1"/>
</dbReference>
<dbReference type="AlphaFoldDB" id="A0A941ITT5"/>
<dbReference type="Pfam" id="PF12802">
    <property type="entry name" value="MarR_2"/>
    <property type="match status" value="1"/>
</dbReference>
<evidence type="ECO:0000256" key="1">
    <source>
        <dbReference type="ARBA" id="ARBA00006479"/>
    </source>
</evidence>
<accession>A0A941ITT5</accession>
<feature type="domain" description="HTH marR-type" evidence="2">
    <location>
        <begin position="38"/>
        <end position="85"/>
    </location>
</feature>
<gene>
    <name evidence="3" type="ORF">KDL01_15610</name>
</gene>
<dbReference type="InterPro" id="IPR043129">
    <property type="entry name" value="ATPase_NBD"/>
</dbReference>
<name>A0A941ITT5_9ACTN</name>
<dbReference type="GO" id="GO:0003700">
    <property type="term" value="F:DNA-binding transcription factor activity"/>
    <property type="evidence" value="ECO:0007669"/>
    <property type="project" value="InterPro"/>
</dbReference>
<evidence type="ECO:0000313" key="4">
    <source>
        <dbReference type="Proteomes" id="UP000675781"/>
    </source>
</evidence>
<evidence type="ECO:0000259" key="2">
    <source>
        <dbReference type="Pfam" id="PF12802"/>
    </source>
</evidence>
<organism evidence="3 4">
    <name type="scientific">Actinospica durhamensis</name>
    <dbReference type="NCBI Taxonomy" id="1508375"/>
    <lineage>
        <taxon>Bacteria</taxon>
        <taxon>Bacillati</taxon>
        <taxon>Actinomycetota</taxon>
        <taxon>Actinomycetes</taxon>
        <taxon>Catenulisporales</taxon>
        <taxon>Actinospicaceae</taxon>
        <taxon>Actinospica</taxon>
    </lineage>
</organism>
<protein>
    <submittedName>
        <fullName evidence="3">ROK family transcriptional regulator</fullName>
    </submittedName>
</protein>
<dbReference type="InterPro" id="IPR000835">
    <property type="entry name" value="HTH_MarR-typ"/>
</dbReference>
<comment type="similarity">
    <text evidence="1">Belongs to the ROK (NagC/XylR) family.</text>
</comment>
<dbReference type="PANTHER" id="PTHR18964:SF149">
    <property type="entry name" value="BIFUNCTIONAL UDP-N-ACETYLGLUCOSAMINE 2-EPIMERASE_N-ACETYLMANNOSAMINE KINASE"/>
    <property type="match status" value="1"/>
</dbReference>
<dbReference type="EMBL" id="JAGSOG010000067">
    <property type="protein sequence ID" value="MBR7834701.1"/>
    <property type="molecule type" value="Genomic_DNA"/>
</dbReference>
<dbReference type="CDD" id="cd24076">
    <property type="entry name" value="ASKHA_ATPase_ROK_BsXylR-like"/>
    <property type="match status" value="1"/>
</dbReference>
<keyword evidence="4" id="KW-1185">Reference proteome</keyword>
<dbReference type="RefSeq" id="WP_212529219.1">
    <property type="nucleotide sequence ID" value="NZ_JAGSOG010000067.1"/>
</dbReference>
<dbReference type="SUPFAM" id="SSF46785">
    <property type="entry name" value="Winged helix' DNA-binding domain"/>
    <property type="match status" value="1"/>
</dbReference>
<proteinExistence type="inferred from homology"/>
<dbReference type="Gene3D" id="3.30.420.40">
    <property type="match status" value="2"/>
</dbReference>
<dbReference type="Pfam" id="PF00480">
    <property type="entry name" value="ROK"/>
    <property type="match status" value="1"/>
</dbReference>
<dbReference type="InterPro" id="IPR000600">
    <property type="entry name" value="ROK"/>
</dbReference>